<organism evidence="1 2">
    <name type="scientific">Dictyobacter kobayashii</name>
    <dbReference type="NCBI Taxonomy" id="2014872"/>
    <lineage>
        <taxon>Bacteria</taxon>
        <taxon>Bacillati</taxon>
        <taxon>Chloroflexota</taxon>
        <taxon>Ktedonobacteria</taxon>
        <taxon>Ktedonobacterales</taxon>
        <taxon>Dictyobacteraceae</taxon>
        <taxon>Dictyobacter</taxon>
    </lineage>
</organism>
<name>A0A402AQX4_9CHLR</name>
<gene>
    <name evidence="1" type="ORF">KDK_52940</name>
</gene>
<dbReference type="OrthoDB" id="3078822at2"/>
<reference evidence="2" key="1">
    <citation type="submission" date="2018-12" db="EMBL/GenBank/DDBJ databases">
        <title>Tengunoibacter tsumagoiensis gen. nov., sp. nov., Dictyobacter kobayashii sp. nov., D. alpinus sp. nov., and D. joshuensis sp. nov. and description of Dictyobacteraceae fam. nov. within the order Ktedonobacterales isolated from Tengu-no-mugimeshi.</title>
        <authorList>
            <person name="Wang C.M."/>
            <person name="Zheng Y."/>
            <person name="Sakai Y."/>
            <person name="Toyoda A."/>
            <person name="Minakuchi Y."/>
            <person name="Abe K."/>
            <person name="Yokota A."/>
            <person name="Yabe S."/>
        </authorList>
    </citation>
    <scope>NUCLEOTIDE SEQUENCE [LARGE SCALE GENOMIC DNA]</scope>
    <source>
        <strain evidence="2">Uno11</strain>
    </source>
</reference>
<protein>
    <submittedName>
        <fullName evidence="1">Uncharacterized protein</fullName>
    </submittedName>
</protein>
<evidence type="ECO:0000313" key="1">
    <source>
        <dbReference type="EMBL" id="GCE21494.1"/>
    </source>
</evidence>
<keyword evidence="2" id="KW-1185">Reference proteome</keyword>
<dbReference type="RefSeq" id="WP_126553192.1">
    <property type="nucleotide sequence ID" value="NZ_BIFS01000001.1"/>
</dbReference>
<dbReference type="EMBL" id="BIFS01000001">
    <property type="protein sequence ID" value="GCE21494.1"/>
    <property type="molecule type" value="Genomic_DNA"/>
</dbReference>
<sequence length="323" mass="37037">MHFVSTTRWTLNWSFDPTVDFCLWLLEHDGLQVPPFTAHPITTSSVPEGQLTADEWKNWLVAVVNALDTIFEAGPARRWPPQIWQGNAAEGERLAQLWQKSYPSVQSAREQRSTKRHGIQGLYEELEPYRGYIPNQLRIELIDYPVPISWLCTPTTLLLSTAYNSLSDAEIKALICQELDTMVATTGAAENWKELYWQEKQQQEPPWQNLLNELSVAQQPEWRAAIEQLRKSTVEVQNMLFQRFRLLNAIYREGPRTGTIHSIEQLTPEYQLVSVTLDGVTFSNGASSIQNPTAKPLEIGQQVEIEVEHFSFQSPNIIYRLIS</sequence>
<comment type="caution">
    <text evidence="1">The sequence shown here is derived from an EMBL/GenBank/DDBJ whole genome shotgun (WGS) entry which is preliminary data.</text>
</comment>
<evidence type="ECO:0000313" key="2">
    <source>
        <dbReference type="Proteomes" id="UP000287188"/>
    </source>
</evidence>
<dbReference type="AlphaFoldDB" id="A0A402AQX4"/>
<accession>A0A402AQX4</accession>
<dbReference type="Proteomes" id="UP000287188">
    <property type="component" value="Unassembled WGS sequence"/>
</dbReference>
<proteinExistence type="predicted"/>